<evidence type="ECO:0008006" key="3">
    <source>
        <dbReference type="Google" id="ProtNLM"/>
    </source>
</evidence>
<protein>
    <recommendedName>
        <fullName evidence="3">CUB domain-containing protein</fullName>
    </recommendedName>
</protein>
<dbReference type="EMBL" id="JAUCMV010000002">
    <property type="protein sequence ID" value="KAK0420038.1"/>
    <property type="molecule type" value="Genomic_DNA"/>
</dbReference>
<reference evidence="1" key="1">
    <citation type="submission" date="2023-06" db="EMBL/GenBank/DDBJ databases">
        <title>Genomic analysis of the entomopathogenic nematode Steinernema hermaphroditum.</title>
        <authorList>
            <person name="Schwarz E.M."/>
            <person name="Heppert J.K."/>
            <person name="Baniya A."/>
            <person name="Schwartz H.T."/>
            <person name="Tan C.-H."/>
            <person name="Antoshechkin I."/>
            <person name="Sternberg P.W."/>
            <person name="Goodrich-Blair H."/>
            <person name="Dillman A.R."/>
        </authorList>
    </citation>
    <scope>NUCLEOTIDE SEQUENCE</scope>
    <source>
        <strain evidence="1">PS9179</strain>
        <tissue evidence="1">Whole animal</tissue>
    </source>
</reference>
<dbReference type="InterPro" id="IPR035914">
    <property type="entry name" value="Sperma_CUB_dom_sf"/>
</dbReference>
<proteinExistence type="predicted"/>
<evidence type="ECO:0000313" key="1">
    <source>
        <dbReference type="EMBL" id="KAK0420038.1"/>
    </source>
</evidence>
<dbReference type="Proteomes" id="UP001175271">
    <property type="component" value="Unassembled WGS sequence"/>
</dbReference>
<dbReference type="AlphaFoldDB" id="A0AA39I900"/>
<comment type="caution">
    <text evidence="1">The sequence shown here is derived from an EMBL/GenBank/DDBJ whole genome shotgun (WGS) entry which is preliminary data.</text>
</comment>
<organism evidence="1 2">
    <name type="scientific">Steinernema hermaphroditum</name>
    <dbReference type="NCBI Taxonomy" id="289476"/>
    <lineage>
        <taxon>Eukaryota</taxon>
        <taxon>Metazoa</taxon>
        <taxon>Ecdysozoa</taxon>
        <taxon>Nematoda</taxon>
        <taxon>Chromadorea</taxon>
        <taxon>Rhabditida</taxon>
        <taxon>Tylenchina</taxon>
        <taxon>Panagrolaimomorpha</taxon>
        <taxon>Strongyloidoidea</taxon>
        <taxon>Steinernematidae</taxon>
        <taxon>Steinernema</taxon>
    </lineage>
</organism>
<gene>
    <name evidence="1" type="ORF">QR680_014474</name>
</gene>
<name>A0AA39I900_9BILA</name>
<evidence type="ECO:0000313" key="2">
    <source>
        <dbReference type="Proteomes" id="UP001175271"/>
    </source>
</evidence>
<keyword evidence="2" id="KW-1185">Reference proteome</keyword>
<dbReference type="SUPFAM" id="SSF49854">
    <property type="entry name" value="Spermadhesin, CUB domain"/>
    <property type="match status" value="1"/>
</dbReference>
<sequence length="313" mass="36239">MQPRNPSCQLSHRAMQRFHIISTFLLVTVYSLLFPQQVVAWRTENKRCTCGLSDVTLSRACQKREFGPNYDAFDFKYCSGLKCTWKVTMPPNAFLALNILGELRHLHYPGRLSRDFGDFLKVTDSSTQEVLYMYAFPSYKKKSYSTNLYHFSKNVTIRFSSSDLAPYQYHGGMILFTVTYVSLPSIGNTKQMFNAWDGPVVFRRKQLFFPLTSITFSKTHELSYQRLFVHPVNEFQDNGRRSDVIVLDGNLMKFTKWTTLDELKRSAYQGALQRERFQPFTSSTGEITIIAMGNLRDVVGWDAGEEQLVLFYL</sequence>
<accession>A0AA39I900</accession>